<keyword evidence="3" id="KW-1185">Reference proteome</keyword>
<dbReference type="EMBL" id="CP011391">
    <property type="protein sequence ID" value="AMK55599.1"/>
    <property type="molecule type" value="Genomic_DNA"/>
</dbReference>
<accession>A0A140DY72</accession>
<gene>
    <name evidence="2" type="ORF">AALO17_24650</name>
</gene>
<dbReference type="AlphaFoldDB" id="A0A140DY72"/>
<organism evidence="2 3">
    <name type="scientific">Faecalibaculum rodentium</name>
    <dbReference type="NCBI Taxonomy" id="1702221"/>
    <lineage>
        <taxon>Bacteria</taxon>
        <taxon>Bacillati</taxon>
        <taxon>Bacillota</taxon>
        <taxon>Erysipelotrichia</taxon>
        <taxon>Erysipelotrichales</taxon>
        <taxon>Erysipelotrichaceae</taxon>
        <taxon>Faecalibaculum</taxon>
    </lineage>
</organism>
<feature type="region of interest" description="Disordered" evidence="1">
    <location>
        <begin position="1"/>
        <end position="38"/>
    </location>
</feature>
<name>A0A140DY72_9FIRM</name>
<evidence type="ECO:0000313" key="2">
    <source>
        <dbReference type="EMBL" id="AMK55599.1"/>
    </source>
</evidence>
<dbReference type="Proteomes" id="UP000069771">
    <property type="component" value="Chromosome"/>
</dbReference>
<proteinExistence type="predicted"/>
<dbReference type="KEGG" id="fro:AALO17_24650"/>
<reference evidence="2 3" key="1">
    <citation type="journal article" date="2016" name="Gut Pathog.">
        <title>Whole genome sequencing of "Faecalibaculum rodentium" ALO17, isolated from C57BL/6J laboratory mouse feces.</title>
        <authorList>
            <person name="Lim S."/>
            <person name="Chang D.H."/>
            <person name="Ahn S."/>
            <person name="Kim B.C."/>
        </authorList>
    </citation>
    <scope>NUCLEOTIDE SEQUENCE [LARGE SCALE GENOMIC DNA]</scope>
    <source>
        <strain evidence="2 3">Alo17</strain>
    </source>
</reference>
<evidence type="ECO:0000256" key="1">
    <source>
        <dbReference type="SAM" id="MobiDB-lite"/>
    </source>
</evidence>
<evidence type="ECO:0000313" key="3">
    <source>
        <dbReference type="Proteomes" id="UP000069771"/>
    </source>
</evidence>
<sequence length="38" mass="3809">MRGSDDTYSITQHAGSVRPANAADAADDGGSCLSQLLG</sequence>
<feature type="compositionally biased region" description="Polar residues" evidence="1">
    <location>
        <begin position="1"/>
        <end position="14"/>
    </location>
</feature>
<protein>
    <submittedName>
        <fullName evidence="2">Uncharacterized protein</fullName>
    </submittedName>
</protein>